<organism evidence="1 2">
    <name type="scientific">Streptomyces cellulosae</name>
    <dbReference type="NCBI Taxonomy" id="1968"/>
    <lineage>
        <taxon>Bacteria</taxon>
        <taxon>Bacillati</taxon>
        <taxon>Actinomycetota</taxon>
        <taxon>Actinomycetes</taxon>
        <taxon>Kitasatosporales</taxon>
        <taxon>Streptomycetaceae</taxon>
        <taxon>Streptomyces</taxon>
    </lineage>
</organism>
<evidence type="ECO:0008006" key="3">
    <source>
        <dbReference type="Google" id="ProtNLM"/>
    </source>
</evidence>
<keyword evidence="2" id="KW-1185">Reference proteome</keyword>
<evidence type="ECO:0000313" key="1">
    <source>
        <dbReference type="EMBL" id="MFI5676356.1"/>
    </source>
</evidence>
<accession>A0ABW7Y1X5</accession>
<dbReference type="EMBL" id="JBITDC010000005">
    <property type="protein sequence ID" value="MFI5676356.1"/>
    <property type="molecule type" value="Genomic_DNA"/>
</dbReference>
<reference evidence="1 2" key="1">
    <citation type="submission" date="2024-10" db="EMBL/GenBank/DDBJ databases">
        <title>The Natural Products Discovery Center: Release of the First 8490 Sequenced Strains for Exploring Actinobacteria Biosynthetic Diversity.</title>
        <authorList>
            <person name="Kalkreuter E."/>
            <person name="Kautsar S.A."/>
            <person name="Yang D."/>
            <person name="Bader C.D."/>
            <person name="Teijaro C.N."/>
            <person name="Fluegel L."/>
            <person name="Davis C.M."/>
            <person name="Simpson J.R."/>
            <person name="Lauterbach L."/>
            <person name="Steele A.D."/>
            <person name="Gui C."/>
            <person name="Meng S."/>
            <person name="Li G."/>
            <person name="Viehrig K."/>
            <person name="Ye F."/>
            <person name="Su P."/>
            <person name="Kiefer A.F."/>
            <person name="Nichols A."/>
            <person name="Cepeda A.J."/>
            <person name="Yan W."/>
            <person name="Fan B."/>
            <person name="Jiang Y."/>
            <person name="Adhikari A."/>
            <person name="Zheng C.-J."/>
            <person name="Schuster L."/>
            <person name="Cowan T.M."/>
            <person name="Smanski M.J."/>
            <person name="Chevrette M.G."/>
            <person name="De Carvalho L.P.S."/>
            <person name="Shen B."/>
        </authorList>
    </citation>
    <scope>NUCLEOTIDE SEQUENCE [LARGE SCALE GENOMIC DNA]</scope>
    <source>
        <strain evidence="1 2">NPDC051599</strain>
    </source>
</reference>
<dbReference type="Proteomes" id="UP001612415">
    <property type="component" value="Unassembled WGS sequence"/>
</dbReference>
<dbReference type="RefSeq" id="WP_398657082.1">
    <property type="nucleotide sequence ID" value="NZ_JBITDC010000005.1"/>
</dbReference>
<evidence type="ECO:0000313" key="2">
    <source>
        <dbReference type="Proteomes" id="UP001612415"/>
    </source>
</evidence>
<comment type="caution">
    <text evidence="1">The sequence shown here is derived from an EMBL/GenBank/DDBJ whole genome shotgun (WGS) entry which is preliminary data.</text>
</comment>
<sequence>MLRRRTPLVTGPELDDRQLHRTLTELRPSQQMHGLGAGATRPLWTPAAELLRATGRDWDRRVHRIFVLAHTLPPVVTDRWVKDCPRDPDALVVRACARVAQVKEKTDWADVWDVYGDCRRAADAVPEDPTPWLAVLRLMYSCGSPPHAAVPVWTEAVNRDPWNRTAYHQMLRHLSPRGHGTLMQMIDFAERCTSQAPHGSPVALLPLAARVELVAYRTTHDTAGSFAADGHWYEPQAAVEATTALTKWFHADTPPHAEALADLNLLAFALTRMKRTEDATPVFRRIGRHMTAHPWDLAPDAARTFRYWQDRARD</sequence>
<proteinExistence type="predicted"/>
<name>A0ABW7Y1X5_STRCE</name>
<gene>
    <name evidence="1" type="ORF">ACIA8P_17015</name>
</gene>
<protein>
    <recommendedName>
        <fullName evidence="3">Tetratricopeptide repeat protein</fullName>
    </recommendedName>
</protein>